<accession>A0A835UZ54</accession>
<sequence>MREPKGTVGAVKAMKHDSSPTRAMRDPKGTAGAGEEMKQASLCKKQKNAMFRNY</sequence>
<organism evidence="2 3">
    <name type="scientific">Vanilla planifolia</name>
    <name type="common">Vanilla</name>
    <dbReference type="NCBI Taxonomy" id="51239"/>
    <lineage>
        <taxon>Eukaryota</taxon>
        <taxon>Viridiplantae</taxon>
        <taxon>Streptophyta</taxon>
        <taxon>Embryophyta</taxon>
        <taxon>Tracheophyta</taxon>
        <taxon>Spermatophyta</taxon>
        <taxon>Magnoliopsida</taxon>
        <taxon>Liliopsida</taxon>
        <taxon>Asparagales</taxon>
        <taxon>Orchidaceae</taxon>
        <taxon>Vanilloideae</taxon>
        <taxon>Vanilleae</taxon>
        <taxon>Vanilla</taxon>
    </lineage>
</organism>
<reference evidence="2 3" key="1">
    <citation type="journal article" date="2020" name="Nat. Food">
        <title>A phased Vanilla planifolia genome enables genetic improvement of flavour and production.</title>
        <authorList>
            <person name="Hasing T."/>
            <person name="Tang H."/>
            <person name="Brym M."/>
            <person name="Khazi F."/>
            <person name="Huang T."/>
            <person name="Chambers A.H."/>
        </authorList>
    </citation>
    <scope>NUCLEOTIDE SEQUENCE [LARGE SCALE GENOMIC DNA]</scope>
    <source>
        <tissue evidence="2">Leaf</tissue>
    </source>
</reference>
<comment type="caution">
    <text evidence="2">The sequence shown here is derived from an EMBL/GenBank/DDBJ whole genome shotgun (WGS) entry which is preliminary data.</text>
</comment>
<dbReference type="Proteomes" id="UP000636800">
    <property type="component" value="Chromosome 5"/>
</dbReference>
<dbReference type="EMBL" id="JADCNL010000005">
    <property type="protein sequence ID" value="KAG0481314.1"/>
    <property type="molecule type" value="Genomic_DNA"/>
</dbReference>
<keyword evidence="3" id="KW-1185">Reference proteome</keyword>
<name>A0A835UZ54_VANPL</name>
<dbReference type="AlphaFoldDB" id="A0A835UZ54"/>
<dbReference type="OrthoDB" id="205569at2759"/>
<evidence type="ECO:0000313" key="2">
    <source>
        <dbReference type="EMBL" id="KAG0481314.1"/>
    </source>
</evidence>
<protein>
    <submittedName>
        <fullName evidence="2">Uncharacterized protein</fullName>
    </submittedName>
</protein>
<feature type="region of interest" description="Disordered" evidence="1">
    <location>
        <begin position="1"/>
        <end position="40"/>
    </location>
</feature>
<proteinExistence type="predicted"/>
<evidence type="ECO:0000313" key="3">
    <source>
        <dbReference type="Proteomes" id="UP000636800"/>
    </source>
</evidence>
<feature type="compositionally biased region" description="Basic and acidic residues" evidence="1">
    <location>
        <begin position="14"/>
        <end position="28"/>
    </location>
</feature>
<evidence type="ECO:0000256" key="1">
    <source>
        <dbReference type="SAM" id="MobiDB-lite"/>
    </source>
</evidence>
<gene>
    <name evidence="2" type="ORF">HPP92_012172</name>
</gene>